<dbReference type="PROSITE" id="PS50937">
    <property type="entry name" value="HTH_MERR_2"/>
    <property type="match status" value="1"/>
</dbReference>
<comment type="caution">
    <text evidence="6">The sequence shown here is derived from an EMBL/GenBank/DDBJ whole genome shotgun (WGS) entry which is preliminary data.</text>
</comment>
<keyword evidence="7" id="KW-1185">Reference proteome</keyword>
<dbReference type="EMBL" id="JABBPN010000001">
    <property type="protein sequence ID" value="NMO94535.1"/>
    <property type="molecule type" value="Genomic_DNA"/>
</dbReference>
<dbReference type="GO" id="GO:0046872">
    <property type="term" value="F:metal ion binding"/>
    <property type="evidence" value="ECO:0007669"/>
    <property type="project" value="InterPro"/>
</dbReference>
<keyword evidence="3" id="KW-0804">Transcription</keyword>
<dbReference type="PROSITE" id="PS51332">
    <property type="entry name" value="B12_BINDING"/>
    <property type="match status" value="1"/>
</dbReference>
<protein>
    <submittedName>
        <fullName evidence="6">MerR family transcriptional regulator</fullName>
    </submittedName>
</protein>
<dbReference type="GO" id="GO:0031419">
    <property type="term" value="F:cobalamin binding"/>
    <property type="evidence" value="ECO:0007669"/>
    <property type="project" value="InterPro"/>
</dbReference>
<keyword evidence="1" id="KW-0805">Transcription regulation</keyword>
<name>A0A848M197_PAELE</name>
<feature type="domain" description="HTH merR-type" evidence="4">
    <location>
        <begin position="1"/>
        <end position="71"/>
    </location>
</feature>
<gene>
    <name evidence="6" type="ORF">HII30_01870</name>
</gene>
<dbReference type="Proteomes" id="UP000565468">
    <property type="component" value="Unassembled WGS sequence"/>
</dbReference>
<dbReference type="Pfam" id="PF02607">
    <property type="entry name" value="B12-binding_2"/>
    <property type="match status" value="1"/>
</dbReference>
<dbReference type="SMART" id="SM00422">
    <property type="entry name" value="HTH_MERR"/>
    <property type="match status" value="1"/>
</dbReference>
<dbReference type="InterPro" id="IPR036724">
    <property type="entry name" value="Cobalamin-bd_sf"/>
</dbReference>
<organism evidence="6 7">
    <name type="scientific">Paenibacillus lemnae</name>
    <dbReference type="NCBI Taxonomy" id="1330551"/>
    <lineage>
        <taxon>Bacteria</taxon>
        <taxon>Bacillati</taxon>
        <taxon>Bacillota</taxon>
        <taxon>Bacilli</taxon>
        <taxon>Bacillales</taxon>
        <taxon>Paenibacillaceae</taxon>
        <taxon>Paenibacillus</taxon>
    </lineage>
</organism>
<dbReference type="Gene3D" id="3.40.50.280">
    <property type="entry name" value="Cobalamin-binding domain"/>
    <property type="match status" value="1"/>
</dbReference>
<dbReference type="SUPFAM" id="SSF52242">
    <property type="entry name" value="Cobalamin (vitamin B12)-binding domain"/>
    <property type="match status" value="1"/>
</dbReference>
<dbReference type="InterPro" id="IPR036594">
    <property type="entry name" value="Meth_synthase_dom"/>
</dbReference>
<dbReference type="InterPro" id="IPR047057">
    <property type="entry name" value="MerR_fam"/>
</dbReference>
<dbReference type="GO" id="GO:0003700">
    <property type="term" value="F:DNA-binding transcription factor activity"/>
    <property type="evidence" value="ECO:0007669"/>
    <property type="project" value="InterPro"/>
</dbReference>
<proteinExistence type="predicted"/>
<keyword evidence="2" id="KW-0238">DNA-binding</keyword>
<dbReference type="InterPro" id="IPR000551">
    <property type="entry name" value="MerR-type_HTH_dom"/>
</dbReference>
<evidence type="ECO:0000256" key="3">
    <source>
        <dbReference type="ARBA" id="ARBA00023163"/>
    </source>
</evidence>
<dbReference type="InterPro" id="IPR003759">
    <property type="entry name" value="Cbl-bd_cap"/>
</dbReference>
<feature type="domain" description="B12-binding" evidence="5">
    <location>
        <begin position="180"/>
        <end position="307"/>
    </location>
</feature>
<evidence type="ECO:0000313" key="7">
    <source>
        <dbReference type="Proteomes" id="UP000565468"/>
    </source>
</evidence>
<dbReference type="Gene3D" id="1.10.1240.10">
    <property type="entry name" value="Methionine synthase domain"/>
    <property type="match status" value="1"/>
</dbReference>
<dbReference type="CDD" id="cd01104">
    <property type="entry name" value="HTH_MlrA-CarA"/>
    <property type="match status" value="1"/>
</dbReference>
<dbReference type="AlphaFoldDB" id="A0A848M197"/>
<dbReference type="InterPro" id="IPR009061">
    <property type="entry name" value="DNA-bd_dom_put_sf"/>
</dbReference>
<dbReference type="SUPFAM" id="SSF46955">
    <property type="entry name" value="Putative DNA-binding domain"/>
    <property type="match status" value="1"/>
</dbReference>
<dbReference type="PANTHER" id="PTHR30204:SF67">
    <property type="entry name" value="HTH-TYPE TRANSCRIPTIONAL REGULATOR MLRA-RELATED"/>
    <property type="match status" value="1"/>
</dbReference>
<reference evidence="6 7" key="1">
    <citation type="submission" date="2020-04" db="EMBL/GenBank/DDBJ databases">
        <title>Paenibacillus algicola sp. nov., a novel marine bacterium producing alginate lyase.</title>
        <authorList>
            <person name="Huang H."/>
        </authorList>
    </citation>
    <scope>NUCLEOTIDE SEQUENCE [LARGE SCALE GENOMIC DNA]</scope>
    <source>
        <strain evidence="6 7">L7-75</strain>
    </source>
</reference>
<evidence type="ECO:0000313" key="6">
    <source>
        <dbReference type="EMBL" id="NMO94535.1"/>
    </source>
</evidence>
<dbReference type="Pfam" id="PF13411">
    <property type="entry name" value="MerR_1"/>
    <property type="match status" value="1"/>
</dbReference>
<evidence type="ECO:0000259" key="5">
    <source>
        <dbReference type="PROSITE" id="PS51332"/>
    </source>
</evidence>
<evidence type="ECO:0000259" key="4">
    <source>
        <dbReference type="PROSITE" id="PS50937"/>
    </source>
</evidence>
<accession>A0A848M197</accession>
<dbReference type="RefSeq" id="WP_169503217.1">
    <property type="nucleotide sequence ID" value="NZ_JABBPN010000001.1"/>
</dbReference>
<evidence type="ECO:0000256" key="1">
    <source>
        <dbReference type="ARBA" id="ARBA00023015"/>
    </source>
</evidence>
<dbReference type="GO" id="GO:0003677">
    <property type="term" value="F:DNA binding"/>
    <property type="evidence" value="ECO:0007669"/>
    <property type="project" value="UniProtKB-KW"/>
</dbReference>
<dbReference type="Gene3D" id="1.10.1660.10">
    <property type="match status" value="1"/>
</dbReference>
<dbReference type="InterPro" id="IPR006158">
    <property type="entry name" value="Cobalamin-bd"/>
</dbReference>
<sequence>MYSIKQVSNMLDMPTVTIRAWENRYGAVKPLRTESGYRMYSPDDIEDLRWLKEQVEEKGMNISQAVLVLKAEKNSLVRKGSFLNHSGEPVNAQPYEDLSSDIYEALFAFQGERANKLIDYGFSIYGYDAMFYQVLVPVLVRVGDAWETGEASVAQEHFMTELITRRFFQFYHLFPVHSYLPKVLSLCPSGEHHQVGLMLFSLLLRRNGLDVSYLGPNTPKDGLLDIIKAQGIGIICMSITSPGLVSAAEEYVDYILQAFPDVKFFLGGKGFEGETKTKYSEWVMDEPTENWQEWLSQFIGPEHFGRN</sequence>
<dbReference type="PANTHER" id="PTHR30204">
    <property type="entry name" value="REDOX-CYCLING DRUG-SENSING TRANSCRIPTIONAL ACTIVATOR SOXR"/>
    <property type="match status" value="1"/>
</dbReference>
<dbReference type="CDD" id="cd02065">
    <property type="entry name" value="B12-binding_like"/>
    <property type="match status" value="1"/>
</dbReference>
<dbReference type="Pfam" id="PF02310">
    <property type="entry name" value="B12-binding"/>
    <property type="match status" value="1"/>
</dbReference>
<evidence type="ECO:0000256" key="2">
    <source>
        <dbReference type="ARBA" id="ARBA00023125"/>
    </source>
</evidence>